<dbReference type="AlphaFoldDB" id="A0A0F8ZD09"/>
<evidence type="ECO:0000313" key="1">
    <source>
        <dbReference type="EMBL" id="KKK83835.1"/>
    </source>
</evidence>
<gene>
    <name evidence="1" type="ORF">LCGC14_2789410</name>
</gene>
<proteinExistence type="predicted"/>
<comment type="caution">
    <text evidence="1">The sequence shown here is derived from an EMBL/GenBank/DDBJ whole genome shotgun (WGS) entry which is preliminary data.</text>
</comment>
<sequence>KKKEQEDDGDLLAMTAAMQIIGASFVETLDTKGTAPGPDGLPINIHLGGPDTIAGYFGGVGQPNDYALKWVDEFLYYYTNYGVKQVLNVNPGTVLIGYFIYKLGIDNEFKISVFMGNDNPYSSLWTLLTAKLFAREDGTSPLIGYNLSNAVNNETLELSAYIRKEFDFEDVIRLEHHITETWKSIVRQPYDRRDELLELGRKVKNLSAKHEGGDIDVEKARDYPSDILDYFRDKEEIIEAGHWDALKINHRDRYDAVNTTAKLLTENGLSFIAARKLHRLS</sequence>
<reference evidence="1" key="1">
    <citation type="journal article" date="2015" name="Nature">
        <title>Complex archaea that bridge the gap between prokaryotes and eukaryotes.</title>
        <authorList>
            <person name="Spang A."/>
            <person name="Saw J.H."/>
            <person name="Jorgensen S.L."/>
            <person name="Zaremba-Niedzwiedzka K."/>
            <person name="Martijn J."/>
            <person name="Lind A.E."/>
            <person name="van Eijk R."/>
            <person name="Schleper C."/>
            <person name="Guy L."/>
            <person name="Ettema T.J."/>
        </authorList>
    </citation>
    <scope>NUCLEOTIDE SEQUENCE</scope>
</reference>
<accession>A0A0F8ZD09</accession>
<name>A0A0F8ZD09_9ZZZZ</name>
<dbReference type="EMBL" id="LAZR01052047">
    <property type="protein sequence ID" value="KKK83835.1"/>
    <property type="molecule type" value="Genomic_DNA"/>
</dbReference>
<feature type="non-terminal residue" evidence="1">
    <location>
        <position position="1"/>
    </location>
</feature>
<protein>
    <submittedName>
        <fullName evidence="1">Uncharacterized protein</fullName>
    </submittedName>
</protein>
<organism evidence="1">
    <name type="scientific">marine sediment metagenome</name>
    <dbReference type="NCBI Taxonomy" id="412755"/>
    <lineage>
        <taxon>unclassified sequences</taxon>
        <taxon>metagenomes</taxon>
        <taxon>ecological metagenomes</taxon>
    </lineage>
</organism>